<feature type="transmembrane region" description="Helical" evidence="2">
    <location>
        <begin position="57"/>
        <end position="77"/>
    </location>
</feature>
<keyword evidence="4" id="KW-1185">Reference proteome</keyword>
<dbReference type="Pfam" id="PF13367">
    <property type="entry name" value="PrsW-protease"/>
    <property type="match status" value="1"/>
</dbReference>
<accession>A0ABW2XXQ9</accession>
<evidence type="ECO:0000256" key="1">
    <source>
        <dbReference type="SAM" id="MobiDB-lite"/>
    </source>
</evidence>
<organism evidence="3 4">
    <name type="scientific">Actinomadura fibrosa</name>
    <dbReference type="NCBI Taxonomy" id="111802"/>
    <lineage>
        <taxon>Bacteria</taxon>
        <taxon>Bacillati</taxon>
        <taxon>Actinomycetota</taxon>
        <taxon>Actinomycetes</taxon>
        <taxon>Streptosporangiales</taxon>
        <taxon>Thermomonosporaceae</taxon>
        <taxon>Actinomadura</taxon>
    </lineage>
</organism>
<feature type="transmembrane region" description="Helical" evidence="2">
    <location>
        <begin position="326"/>
        <end position="346"/>
    </location>
</feature>
<dbReference type="InterPro" id="IPR026898">
    <property type="entry name" value="PrsW"/>
</dbReference>
<feature type="transmembrane region" description="Helical" evidence="2">
    <location>
        <begin position="401"/>
        <end position="421"/>
    </location>
</feature>
<keyword evidence="3" id="KW-0378">Hydrolase</keyword>
<keyword evidence="2" id="KW-0472">Membrane</keyword>
<feature type="transmembrane region" description="Helical" evidence="2">
    <location>
        <begin position="167"/>
        <end position="185"/>
    </location>
</feature>
<dbReference type="Proteomes" id="UP001597063">
    <property type="component" value="Unassembled WGS sequence"/>
</dbReference>
<feature type="transmembrane region" description="Helical" evidence="2">
    <location>
        <begin position="197"/>
        <end position="226"/>
    </location>
</feature>
<feature type="compositionally biased region" description="Gly residues" evidence="1">
    <location>
        <begin position="19"/>
        <end position="28"/>
    </location>
</feature>
<keyword evidence="3" id="KW-0645">Protease</keyword>
<feature type="transmembrane region" description="Helical" evidence="2">
    <location>
        <begin position="111"/>
        <end position="130"/>
    </location>
</feature>
<feature type="transmembrane region" description="Helical" evidence="2">
    <location>
        <begin position="142"/>
        <end position="161"/>
    </location>
</feature>
<sequence length="535" mass="56145">MTTGPGDTGPPRRWSPTVPGGGHHGAAGGPPQASGVSAARAAVRSAVRDDAEARARALLVVRLTIALYLAELLLNLLRPHVQPHEPALSIFERTTRLSGSVGRLLATPRTVFWLVLAGIVAGVLLQVLVMATRPDERRARTLTWLTVAVVLGPFGLIPLTVIAEYPLQALACVPGTAFALALLHFGQRFSRIPAMMLLAAFAWGALVVFGLGRAASNLAFGTLYGFMGDGAQSDLTRLAERQYDALDVVVVHSGVVNALVVAAGVALLLVLFRHRVTDAVTGLVVGAAIGLGYNLVESTLIIRLFGTLSAFTGTTGGFEYWVRQSIGLLGGQVAFGAVLGAGFGLAAQARRRGGRTRAALAGLAAAICGAIATETLAAWLSRIVHDHVSVGGPLDTLVVSPFLWLLPQAPFIVVAVLLLAVGTRARAAAARDAVAAEAASGTAITRWEAPFLADPALRFWSLVSTGRLYGRGSALALRRLQLAQLDLAAWRWQHPGVLDGPAKEEGDRLRARVMLLRTRPGIRPAAAPRPGQVTP</sequence>
<reference evidence="4" key="1">
    <citation type="journal article" date="2019" name="Int. J. Syst. Evol. Microbiol.">
        <title>The Global Catalogue of Microorganisms (GCM) 10K type strain sequencing project: providing services to taxonomists for standard genome sequencing and annotation.</title>
        <authorList>
            <consortium name="The Broad Institute Genomics Platform"/>
            <consortium name="The Broad Institute Genome Sequencing Center for Infectious Disease"/>
            <person name="Wu L."/>
            <person name="Ma J."/>
        </authorList>
    </citation>
    <scope>NUCLEOTIDE SEQUENCE [LARGE SCALE GENOMIC DNA]</scope>
    <source>
        <strain evidence="4">JCM 9371</strain>
    </source>
</reference>
<feature type="transmembrane region" description="Helical" evidence="2">
    <location>
        <begin position="283"/>
        <end position="306"/>
    </location>
</feature>
<feature type="region of interest" description="Disordered" evidence="1">
    <location>
        <begin position="1"/>
        <end position="35"/>
    </location>
</feature>
<dbReference type="EMBL" id="JBHTGP010000024">
    <property type="protein sequence ID" value="MFD0690899.1"/>
    <property type="molecule type" value="Genomic_DNA"/>
</dbReference>
<evidence type="ECO:0000256" key="2">
    <source>
        <dbReference type="SAM" id="Phobius"/>
    </source>
</evidence>
<dbReference type="GO" id="GO:0008233">
    <property type="term" value="F:peptidase activity"/>
    <property type="evidence" value="ECO:0007669"/>
    <property type="project" value="UniProtKB-KW"/>
</dbReference>
<dbReference type="GO" id="GO:0006508">
    <property type="term" value="P:proteolysis"/>
    <property type="evidence" value="ECO:0007669"/>
    <property type="project" value="UniProtKB-KW"/>
</dbReference>
<proteinExistence type="predicted"/>
<keyword evidence="2" id="KW-1133">Transmembrane helix</keyword>
<name>A0ABW2XXQ9_9ACTN</name>
<comment type="caution">
    <text evidence="3">The sequence shown here is derived from an EMBL/GenBank/DDBJ whole genome shotgun (WGS) entry which is preliminary data.</text>
</comment>
<feature type="transmembrane region" description="Helical" evidence="2">
    <location>
        <begin position="246"/>
        <end position="271"/>
    </location>
</feature>
<feature type="transmembrane region" description="Helical" evidence="2">
    <location>
        <begin position="358"/>
        <end position="381"/>
    </location>
</feature>
<evidence type="ECO:0000313" key="4">
    <source>
        <dbReference type="Proteomes" id="UP001597063"/>
    </source>
</evidence>
<dbReference type="RefSeq" id="WP_131756424.1">
    <property type="nucleotide sequence ID" value="NZ_CAACUY010000016.1"/>
</dbReference>
<keyword evidence="2" id="KW-0812">Transmembrane</keyword>
<evidence type="ECO:0000313" key="3">
    <source>
        <dbReference type="EMBL" id="MFD0690899.1"/>
    </source>
</evidence>
<dbReference type="EC" id="3.4.-.-" evidence="3"/>
<gene>
    <name evidence="3" type="ORF">ACFQZM_40860</name>
</gene>
<protein>
    <submittedName>
        <fullName evidence="3">PrsW family glutamic-type intramembrane protease</fullName>
        <ecNumber evidence="3">3.4.-.-</ecNumber>
    </submittedName>
</protein>